<keyword evidence="1" id="KW-0812">Transmembrane</keyword>
<dbReference type="Proteomes" id="UP001154078">
    <property type="component" value="Chromosome 9"/>
</dbReference>
<protein>
    <submittedName>
        <fullName evidence="3">Uncharacterized protein</fullName>
    </submittedName>
</protein>
<evidence type="ECO:0000256" key="1">
    <source>
        <dbReference type="SAM" id="Phobius"/>
    </source>
</evidence>
<feature type="signal peptide" evidence="2">
    <location>
        <begin position="1"/>
        <end position="18"/>
    </location>
</feature>
<keyword evidence="4" id="KW-1185">Reference proteome</keyword>
<dbReference type="CDD" id="cd00064">
    <property type="entry name" value="FU"/>
    <property type="match status" value="1"/>
</dbReference>
<feature type="chain" id="PRO_5040261221" evidence="2">
    <location>
        <begin position="19"/>
        <end position="350"/>
    </location>
</feature>
<name>A0A9P0FMI2_BRAAE</name>
<evidence type="ECO:0000313" key="4">
    <source>
        <dbReference type="Proteomes" id="UP001154078"/>
    </source>
</evidence>
<feature type="transmembrane region" description="Helical" evidence="1">
    <location>
        <begin position="92"/>
        <end position="117"/>
    </location>
</feature>
<dbReference type="InterPro" id="IPR006212">
    <property type="entry name" value="Furin_repeat"/>
</dbReference>
<dbReference type="EMBL" id="OV121140">
    <property type="protein sequence ID" value="CAH0563459.1"/>
    <property type="molecule type" value="Genomic_DNA"/>
</dbReference>
<reference evidence="3" key="1">
    <citation type="submission" date="2021-12" db="EMBL/GenBank/DDBJ databases">
        <authorList>
            <person name="King R."/>
        </authorList>
    </citation>
    <scope>NUCLEOTIDE SEQUENCE</scope>
</reference>
<keyword evidence="1" id="KW-1133">Transmembrane helix</keyword>
<accession>A0A9P0FMI2</accession>
<keyword evidence="1" id="KW-0472">Membrane</keyword>
<keyword evidence="2" id="KW-0732">Signal</keyword>
<sequence length="350" mass="39885">MLRDLFVVIVLFITQSVAEETIGYNNTDCLEPTCLKCGPKGCMKCPSLIVYPSRECVNICPHGYNPKWSTIVDIMGKVCVHNGNFLGLSTNAIAVLTGVFTGVILCTIFILLAGVYLRYKRKKFPPLSETSSELDDGRDRKDFIKQLETLRPYAKNYLDMLNDTRKQLRELHQNGDNNAISAYKPVLRDLAKILILLNKPTEKITVPDDWEHLFNWAEKALKRYKRMSEPQIAQLIDFLQDPVIPAEEPDYSVRGSTTMSTFKPEQIFGSSASLEDVAVKNFNSNYESTFPQLNPQWKFEYSLVSNNAPSSEFNPQLWKNSKEYLNSALFSDDDFCQLGFRPQDEITTEL</sequence>
<evidence type="ECO:0000313" key="3">
    <source>
        <dbReference type="EMBL" id="CAH0563459.1"/>
    </source>
</evidence>
<dbReference type="OrthoDB" id="7323052at2759"/>
<dbReference type="AlphaFoldDB" id="A0A9P0FMI2"/>
<evidence type="ECO:0000256" key="2">
    <source>
        <dbReference type="SAM" id="SignalP"/>
    </source>
</evidence>
<proteinExistence type="predicted"/>
<gene>
    <name evidence="3" type="ORF">MELIAE_LOCUS12274</name>
</gene>
<organism evidence="3 4">
    <name type="scientific">Brassicogethes aeneus</name>
    <name type="common">Rape pollen beetle</name>
    <name type="synonym">Meligethes aeneus</name>
    <dbReference type="NCBI Taxonomy" id="1431903"/>
    <lineage>
        <taxon>Eukaryota</taxon>
        <taxon>Metazoa</taxon>
        <taxon>Ecdysozoa</taxon>
        <taxon>Arthropoda</taxon>
        <taxon>Hexapoda</taxon>
        <taxon>Insecta</taxon>
        <taxon>Pterygota</taxon>
        <taxon>Neoptera</taxon>
        <taxon>Endopterygota</taxon>
        <taxon>Coleoptera</taxon>
        <taxon>Polyphaga</taxon>
        <taxon>Cucujiformia</taxon>
        <taxon>Nitidulidae</taxon>
        <taxon>Meligethinae</taxon>
        <taxon>Brassicogethes</taxon>
    </lineage>
</organism>